<name>A0A086J784_TOXGO</name>
<reference evidence="1 2" key="1">
    <citation type="submission" date="2014-03" db="EMBL/GenBank/DDBJ databases">
        <authorList>
            <person name="Sibley D."/>
            <person name="Venepally P."/>
            <person name="Karamycheva S."/>
            <person name="Hadjithomas M."/>
            <person name="Khan A."/>
            <person name="Brunk B."/>
            <person name="Roos D."/>
            <person name="Caler E."/>
            <person name="Lorenzi H."/>
        </authorList>
    </citation>
    <scope>NUCLEOTIDE SEQUENCE [LARGE SCALE GENOMIC DNA]</scope>
    <source>
        <strain evidence="2">p89</strain>
    </source>
</reference>
<proteinExistence type="predicted"/>
<evidence type="ECO:0000313" key="2">
    <source>
        <dbReference type="Proteomes" id="UP000028828"/>
    </source>
</evidence>
<dbReference type="VEuPathDB" id="ToxoDB:TGP89_276890"/>
<sequence length="1174" mass="129479">MPVPVAVSPQPLALSTPPLPVAPTIDLASLSARNTGVCSLRNISAPPVLSCLYNDADSLRNCVRNSIPSGGGGSRNAPGLGAYGDLTEMHPKRPPLVNKPKVQLTLPAAYGYHASLSRSRHTRPDVEGVIHRYERVFQARLYGGPLDSFGCATSAPYSASQQPQPSSTEDRFQASLVPVAGLSGDYPVKLSRHEDEQEVYPALSSFLDTGAVRHSLQLSASLRCDKDARRWHHEREALLRELRGVPPLHIDDALQREAAAHSDGGTLASGDLTKDLKRTPPLLQIPVLTAPEYCLMRYLSFLQHSQLPGGSLKDTHLPLHVLLQLPATLASAGVAVVEGKKSTSISIESETEQLQLQLETRLESPTVSSLYQVSEESCLFFSRRQRQHFAALFRQVIGCCRLLLQELHGLAASDKCPPGPQKQRDDADSRGFLRALVGNSLATLEHGRREELDKTYDCSGIATRWWTEWGIENARWCPGAREVFEFWISLATEEWQEDRLACRPAADGDAGESEKDERDAIWWRAVYYAFRTADIKCLIALGAGDFLPSGGCTFEQACAAVQAAALAPVDSGSQRDKEKEIKTSTDFGRSLPPQPPLLPFVCRHLLALVLSSSVEANRRNLPDVTVNEEERKNVAEMLAALPSADSLKPPSLPVIIGQLLLLYPPETVATGETNRTTERQTRQGKDPYLPLLLSLINPSMWPPVNAAISLRRFLQEDFLHYKLHLALLSSSQALDSQSALSTSLQELAEKFRQRGAAYFDSSASNGFSPSRDRVHVNVGYPRMLAACGCCFQAVTWLMDNSSLFKRSSLLLLLLLRACGVSRCPQLKQLDPFITKFDYADHSVSKQGSQREDMSSFDCLIDKGLEGSSDLTKILLMTVLPTSRWRFLSRSLAAHDFAVVSSPAVLGCLAADGDAIHPGVLEHLLGCSALSPAPESVSLGTGHELSAGARWRVEKRNHRLLLCLYTEIRDEGRRRRALVEALTAAWLLRDFPSCLEILFEALDSDVFSNFDSPPDEADSRKAKFFLAAYPLLERCLPLRETREIHVSWLQSRILWRARQGEFRSALSLFAELIRSSKPLLSFSPPSTVPWAEGTLHTASALGVARLVDCVAYVLLRLVERGEPLHSLISHKLLVRMHEICLTLSPSASPRLSRTRATLNQFLRQYTDSQCASLVF</sequence>
<organism evidence="1 2">
    <name type="scientific">Toxoplasma gondii p89</name>
    <dbReference type="NCBI Taxonomy" id="943119"/>
    <lineage>
        <taxon>Eukaryota</taxon>
        <taxon>Sar</taxon>
        <taxon>Alveolata</taxon>
        <taxon>Apicomplexa</taxon>
        <taxon>Conoidasida</taxon>
        <taxon>Coccidia</taxon>
        <taxon>Eucoccidiorida</taxon>
        <taxon>Eimeriorina</taxon>
        <taxon>Sarcocystidae</taxon>
        <taxon>Toxoplasma</taxon>
    </lineage>
</organism>
<accession>A0A086J784</accession>
<dbReference type="EMBL" id="AEYI02002506">
    <property type="protein sequence ID" value="KFG28002.1"/>
    <property type="molecule type" value="Genomic_DNA"/>
</dbReference>
<comment type="caution">
    <text evidence="1">The sequence shown here is derived from an EMBL/GenBank/DDBJ whole genome shotgun (WGS) entry which is preliminary data.</text>
</comment>
<dbReference type="AlphaFoldDB" id="A0A086J784"/>
<protein>
    <submittedName>
        <fullName evidence="1">Uncharacterized protein</fullName>
    </submittedName>
</protein>
<dbReference type="OrthoDB" id="331039at2759"/>
<dbReference type="Proteomes" id="UP000028828">
    <property type="component" value="Unassembled WGS sequence"/>
</dbReference>
<evidence type="ECO:0000313" key="1">
    <source>
        <dbReference type="EMBL" id="KFG28002.1"/>
    </source>
</evidence>
<gene>
    <name evidence="1" type="ORF">TGP89_276890</name>
</gene>